<comment type="catalytic activity">
    <reaction evidence="12 13">
        <text>RNA(n) + a ribonucleoside 5'-triphosphate = RNA(n+1) + diphosphate</text>
        <dbReference type="Rhea" id="RHEA:21248"/>
        <dbReference type="Rhea" id="RHEA-COMP:14527"/>
        <dbReference type="Rhea" id="RHEA-COMP:17342"/>
        <dbReference type="ChEBI" id="CHEBI:33019"/>
        <dbReference type="ChEBI" id="CHEBI:61557"/>
        <dbReference type="ChEBI" id="CHEBI:140395"/>
        <dbReference type="EC" id="2.7.7.6"/>
    </reaction>
</comment>
<comment type="caution">
    <text evidence="18">The sequence shown here is derived from an EMBL/GenBank/DDBJ whole genome shotgun (WGS) entry which is preliminary data.</text>
</comment>
<dbReference type="NCBIfam" id="TIGR03670">
    <property type="entry name" value="rpoB_arch"/>
    <property type="match status" value="1"/>
</dbReference>
<dbReference type="Pfam" id="PF04567">
    <property type="entry name" value="RNA_pol_Rpb2_5"/>
    <property type="match status" value="1"/>
</dbReference>
<protein>
    <recommendedName>
        <fullName evidence="13">DNA-directed RNA polymerase subunit beta</fullName>
        <ecNumber evidence="13">2.7.7.6</ecNumber>
    </recommendedName>
</protein>
<comment type="function">
    <text evidence="13">DNA-dependent RNA polymerase catalyzes the transcription of DNA into RNA using the four ribonucleoside triphosphates as substrates.</text>
</comment>
<dbReference type="Pfam" id="PF04560">
    <property type="entry name" value="RNA_pol_Rpb2_7"/>
    <property type="match status" value="1"/>
</dbReference>
<evidence type="ECO:0000256" key="12">
    <source>
        <dbReference type="ARBA" id="ARBA00048552"/>
    </source>
</evidence>
<dbReference type="GO" id="GO:0008270">
    <property type="term" value="F:zinc ion binding"/>
    <property type="evidence" value="ECO:0007669"/>
    <property type="project" value="InterPro"/>
</dbReference>
<keyword evidence="8" id="KW-0479">Metal-binding</keyword>
<evidence type="ECO:0000256" key="10">
    <source>
        <dbReference type="ARBA" id="ARBA00023125"/>
    </source>
</evidence>
<keyword evidence="4 13" id="KW-0240">DNA-directed RNA polymerase</keyword>
<dbReference type="PROSITE" id="PS01166">
    <property type="entry name" value="RNA_POL_BETA"/>
    <property type="match status" value="1"/>
</dbReference>
<dbReference type="InterPro" id="IPR037033">
    <property type="entry name" value="DNA-dir_RNAP_su2_hyb_sf"/>
</dbReference>
<dbReference type="EMBL" id="VGJJ01000004">
    <property type="protein sequence ID" value="MBM3281924.1"/>
    <property type="molecule type" value="Genomic_DNA"/>
</dbReference>
<dbReference type="GO" id="GO:0000428">
    <property type="term" value="C:DNA-directed RNA polymerase complex"/>
    <property type="evidence" value="ECO:0007669"/>
    <property type="project" value="UniProtKB-KW"/>
</dbReference>
<evidence type="ECO:0000256" key="7">
    <source>
        <dbReference type="ARBA" id="ARBA00022695"/>
    </source>
</evidence>
<evidence type="ECO:0000256" key="4">
    <source>
        <dbReference type="ARBA" id="ARBA00022478"/>
    </source>
</evidence>
<organism evidence="18 19">
    <name type="scientific">Candidatus Iainarchaeum sp</name>
    <dbReference type="NCBI Taxonomy" id="3101447"/>
    <lineage>
        <taxon>Archaea</taxon>
        <taxon>Candidatus Iainarchaeota</taxon>
        <taxon>Candidatus Iainarchaeia</taxon>
        <taxon>Candidatus Iainarchaeales</taxon>
        <taxon>Candidatus Iainarchaeaceae</taxon>
        <taxon>Candidatus Iainarchaeum</taxon>
    </lineage>
</organism>
<evidence type="ECO:0000259" key="14">
    <source>
        <dbReference type="Pfam" id="PF00562"/>
    </source>
</evidence>
<feature type="domain" description="RNA polymerase Rpb2" evidence="17">
    <location>
        <begin position="90"/>
        <end position="122"/>
    </location>
</feature>
<dbReference type="SUPFAM" id="SSF64484">
    <property type="entry name" value="beta and beta-prime subunits of DNA dependent RNA-polymerase"/>
    <property type="match status" value="1"/>
</dbReference>
<evidence type="ECO:0000256" key="11">
    <source>
        <dbReference type="ARBA" id="ARBA00023163"/>
    </source>
</evidence>
<dbReference type="InterPro" id="IPR007121">
    <property type="entry name" value="RNA_pol_bsu_CS"/>
</dbReference>
<dbReference type="InterPro" id="IPR019969">
    <property type="entry name" value="RNAP_Rpo2"/>
</dbReference>
<dbReference type="Gene3D" id="2.40.50.150">
    <property type="match status" value="1"/>
</dbReference>
<comment type="similarity">
    <text evidence="3 13">Belongs to the RNA polymerase beta chain family.</text>
</comment>
<keyword evidence="5" id="KW-0963">Cytoplasm</keyword>
<reference evidence="18" key="1">
    <citation type="submission" date="2019-03" db="EMBL/GenBank/DDBJ databases">
        <title>Lake Tanganyika Metagenome-Assembled Genomes (MAGs).</title>
        <authorList>
            <person name="Tran P."/>
        </authorList>
    </citation>
    <scope>NUCLEOTIDE SEQUENCE</scope>
    <source>
        <strain evidence="18">M_DeepCast_50m_m2_156</strain>
    </source>
</reference>
<evidence type="ECO:0000256" key="6">
    <source>
        <dbReference type="ARBA" id="ARBA00022679"/>
    </source>
</evidence>
<evidence type="ECO:0000256" key="2">
    <source>
        <dbReference type="ARBA" id="ARBA00004496"/>
    </source>
</evidence>
<name>A0A8T4C6X1_9ARCH</name>
<dbReference type="Proteomes" id="UP000774699">
    <property type="component" value="Unassembled WGS sequence"/>
</dbReference>
<gene>
    <name evidence="18" type="primary">rpoB</name>
    <name evidence="18" type="ORF">FJY86_01100</name>
</gene>
<dbReference type="InterPro" id="IPR014724">
    <property type="entry name" value="RNA_pol_RPB2_OB-fold"/>
</dbReference>
<dbReference type="GO" id="GO:0003677">
    <property type="term" value="F:DNA binding"/>
    <property type="evidence" value="ECO:0007669"/>
    <property type="project" value="UniProtKB-KW"/>
</dbReference>
<dbReference type="InterPro" id="IPR007646">
    <property type="entry name" value="RNA_pol_Rpb2_4"/>
</dbReference>
<feature type="domain" description="RNA polymerase Rpb2" evidence="16">
    <location>
        <begin position="8"/>
        <end position="69"/>
    </location>
</feature>
<evidence type="ECO:0000256" key="1">
    <source>
        <dbReference type="ARBA" id="ARBA00001947"/>
    </source>
</evidence>
<keyword evidence="6 13" id="KW-0808">Transferase</keyword>
<dbReference type="InterPro" id="IPR007647">
    <property type="entry name" value="RNA_pol_Rpb2_5"/>
</dbReference>
<evidence type="ECO:0000313" key="18">
    <source>
        <dbReference type="EMBL" id="MBM3281924.1"/>
    </source>
</evidence>
<dbReference type="Gene3D" id="2.40.270.10">
    <property type="entry name" value="DNA-directed RNA polymerase, subunit 2, domain 6"/>
    <property type="match status" value="1"/>
</dbReference>
<dbReference type="InterPro" id="IPR007641">
    <property type="entry name" value="RNA_pol_Rpb2_7"/>
</dbReference>
<dbReference type="GO" id="GO:0005737">
    <property type="term" value="C:cytoplasm"/>
    <property type="evidence" value="ECO:0007669"/>
    <property type="project" value="UniProtKB-SubCell"/>
</dbReference>
<dbReference type="Pfam" id="PF04566">
    <property type="entry name" value="RNA_pol_Rpb2_4"/>
    <property type="match status" value="1"/>
</dbReference>
<dbReference type="Gene3D" id="3.90.1800.10">
    <property type="entry name" value="RNA polymerase alpha subunit dimerisation domain"/>
    <property type="match status" value="1"/>
</dbReference>
<keyword evidence="11 13" id="KW-0804">Transcription</keyword>
<dbReference type="GO" id="GO:0006351">
    <property type="term" value="P:DNA-templated transcription"/>
    <property type="evidence" value="ECO:0007669"/>
    <property type="project" value="InterPro"/>
</dbReference>
<evidence type="ECO:0000259" key="15">
    <source>
        <dbReference type="Pfam" id="PF04560"/>
    </source>
</evidence>
<accession>A0A8T4C6X1</accession>
<evidence type="ECO:0000313" key="19">
    <source>
        <dbReference type="Proteomes" id="UP000774699"/>
    </source>
</evidence>
<evidence type="ECO:0000256" key="13">
    <source>
        <dbReference type="RuleBase" id="RU363031"/>
    </source>
</evidence>
<evidence type="ECO:0000256" key="9">
    <source>
        <dbReference type="ARBA" id="ARBA00022833"/>
    </source>
</evidence>
<feature type="domain" description="RNA polymerase Rpb2" evidence="15">
    <location>
        <begin position="511"/>
        <end position="600"/>
    </location>
</feature>
<comment type="cofactor">
    <cofactor evidence="1">
        <name>Zn(2+)</name>
        <dbReference type="ChEBI" id="CHEBI:29105"/>
    </cofactor>
</comment>
<dbReference type="PANTHER" id="PTHR20856">
    <property type="entry name" value="DNA-DIRECTED RNA POLYMERASE I SUBUNIT 2"/>
    <property type="match status" value="1"/>
</dbReference>
<dbReference type="InterPro" id="IPR007120">
    <property type="entry name" value="DNA-dir_RNAP_su2_dom"/>
</dbReference>
<dbReference type="InterPro" id="IPR015712">
    <property type="entry name" value="DNA-dir_RNA_pol_su2"/>
</dbReference>
<evidence type="ECO:0000256" key="5">
    <source>
        <dbReference type="ARBA" id="ARBA00022490"/>
    </source>
</evidence>
<comment type="subcellular location">
    <subcellularLocation>
        <location evidence="2">Cytoplasm</location>
    </subcellularLocation>
</comment>
<dbReference type="GO" id="GO:0032549">
    <property type="term" value="F:ribonucleoside binding"/>
    <property type="evidence" value="ECO:0007669"/>
    <property type="project" value="InterPro"/>
</dbReference>
<proteinExistence type="inferred from homology"/>
<feature type="domain" description="DNA-directed RNA polymerase subunit 2 hybrid-binding" evidence="14">
    <location>
        <begin position="138"/>
        <end position="509"/>
    </location>
</feature>
<evidence type="ECO:0000259" key="17">
    <source>
        <dbReference type="Pfam" id="PF04567"/>
    </source>
</evidence>
<evidence type="ECO:0000259" key="16">
    <source>
        <dbReference type="Pfam" id="PF04566"/>
    </source>
</evidence>
<sequence length="605" mass="67576">MAAQEGKVFVNGKLVGFHKDIHKLTKDLVAKRRSGKIDPHVNIALHEDTLELYVNTDSGRVQRPVIVVESGKPRVTKETIKQVKDGKLTWNDLVLQGYIEYLDAEEEDTSHIALREEDIVPKTTHLEINPMGIFSVISSMIPFLEHNLAGKTLHGAKVFKQAVGIPAANYNLRTDTESYLLYYPQRELVRTKTLDFLNTDQRPMIQNFVVAIMPYMGFNVLDSVVLNKGAVDRGLGRAAYFRNYESEETRYPGGQVDKFEIPNEEAVGHLGEDPYKKLGIDGLAELEMSVSDKDVIIGKTSPPRFLEEITEFGVIQEKRREASLFPRKGKPGVVDRVILTEGTSGARIAKVKVRSNMIPEPGDKFASKHGQKGVLGAIIPEEDMPFTESGIRPDLILNPHAIPTRMTIGHMLEMLTGKSAALGGKTIDGTPFNEDPVEDSKKILEQFGFRSDGKEAFYDGRTGRKIEGEIYTGIIAYRRLFHMVAHKLQARSRGPVQILTRQPTEGKEKEGGLRFGEMEGETLVGHGAAMLLQEKFIDDSDKVTELVCDNCGVIAVNDQIRKKRFCPMCESTSVYPVQMSYGFKLLLDELKALGIYPKMKLVDRA</sequence>
<dbReference type="GO" id="GO:0003899">
    <property type="term" value="F:DNA-directed RNA polymerase activity"/>
    <property type="evidence" value="ECO:0007669"/>
    <property type="project" value="UniProtKB-EC"/>
</dbReference>
<dbReference type="CDD" id="cd00653">
    <property type="entry name" value="RNA_pol_B_RPB2"/>
    <property type="match status" value="1"/>
</dbReference>
<dbReference type="Pfam" id="PF00562">
    <property type="entry name" value="RNA_pol_Rpb2_6"/>
    <property type="match status" value="1"/>
</dbReference>
<dbReference type="AlphaFoldDB" id="A0A8T4C6X1"/>
<keyword evidence="10" id="KW-0238">DNA-binding</keyword>
<dbReference type="EC" id="2.7.7.6" evidence="13"/>
<evidence type="ECO:0000256" key="8">
    <source>
        <dbReference type="ARBA" id="ARBA00022723"/>
    </source>
</evidence>
<keyword evidence="7 13" id="KW-0548">Nucleotidyltransferase</keyword>
<evidence type="ECO:0000256" key="3">
    <source>
        <dbReference type="ARBA" id="ARBA00006835"/>
    </source>
</evidence>
<keyword evidence="9" id="KW-0862">Zinc</keyword>
<dbReference type="Gene3D" id="3.90.1070.20">
    <property type="match status" value="1"/>
</dbReference>